<organism evidence="2 3">
    <name type="scientific">Trypanosoma brucei gambiense (strain MHOM/CI/86/DAL972)</name>
    <dbReference type="NCBI Taxonomy" id="679716"/>
    <lineage>
        <taxon>Eukaryota</taxon>
        <taxon>Discoba</taxon>
        <taxon>Euglenozoa</taxon>
        <taxon>Kinetoplastea</taxon>
        <taxon>Metakinetoplastina</taxon>
        <taxon>Trypanosomatida</taxon>
        <taxon>Trypanosomatidae</taxon>
        <taxon>Trypanosoma</taxon>
    </lineage>
</organism>
<dbReference type="Proteomes" id="UP000002316">
    <property type="component" value="Chromosome 7"/>
</dbReference>
<dbReference type="GeneID" id="23863132"/>
<dbReference type="RefSeq" id="XP_011775226.1">
    <property type="nucleotide sequence ID" value="XM_011776924.1"/>
</dbReference>
<keyword evidence="1" id="KW-1133">Transmembrane helix</keyword>
<accession>C9ZU61</accession>
<evidence type="ECO:0000313" key="3">
    <source>
        <dbReference type="Proteomes" id="UP000002316"/>
    </source>
</evidence>
<evidence type="ECO:0000256" key="1">
    <source>
        <dbReference type="SAM" id="Phobius"/>
    </source>
</evidence>
<dbReference type="KEGG" id="tbg:TbgDal_VII8050"/>
<reference evidence="3" key="1">
    <citation type="journal article" date="2010" name="PLoS Negl. Trop. Dis.">
        <title>The genome sequence of Trypanosoma brucei gambiense, causative agent of chronic human african trypanosomiasis.</title>
        <authorList>
            <person name="Jackson A.P."/>
            <person name="Sanders M."/>
            <person name="Berry A."/>
            <person name="McQuillan J."/>
            <person name="Aslett M.A."/>
            <person name="Quail M.A."/>
            <person name="Chukualim B."/>
            <person name="Capewell P."/>
            <person name="MacLeod A."/>
            <person name="Melville S.E."/>
            <person name="Gibson W."/>
            <person name="Barry J.D."/>
            <person name="Berriman M."/>
            <person name="Hertz-Fowler C."/>
        </authorList>
    </citation>
    <scope>NUCLEOTIDE SEQUENCE [LARGE SCALE GENOMIC DNA]</scope>
    <source>
        <strain evidence="3">MHOM/CI/86/DAL972</strain>
    </source>
</reference>
<gene>
    <name evidence="2" type="ORF">TbgDal_VII8050</name>
</gene>
<feature type="transmembrane region" description="Helical" evidence="1">
    <location>
        <begin position="20"/>
        <end position="48"/>
    </location>
</feature>
<keyword evidence="1" id="KW-0812">Transmembrane</keyword>
<proteinExistence type="predicted"/>
<dbReference type="AlphaFoldDB" id="C9ZU61"/>
<sequence>MHLHAGMCTFFEFYRMYIAFGLHLLLFGHSISVSAFTIAAVVVFLIIFPKILPVPSLLSVLNGTTHTHTHKLKHATAPGNVKRHRRHFDKKVVRDNKFEYLI</sequence>
<name>C9ZU61_TRYB9</name>
<keyword evidence="1" id="KW-0472">Membrane</keyword>
<dbReference type="EMBL" id="FN554970">
    <property type="protein sequence ID" value="CBH12947.1"/>
    <property type="molecule type" value="Genomic_DNA"/>
</dbReference>
<evidence type="ECO:0000313" key="2">
    <source>
        <dbReference type="EMBL" id="CBH12947.1"/>
    </source>
</evidence>
<protein>
    <submittedName>
        <fullName evidence="2">Uncharacterized protein</fullName>
    </submittedName>
</protein>